<proteinExistence type="predicted"/>
<dbReference type="AlphaFoldDB" id="A0AAY4B0A3"/>
<dbReference type="Ensembl" id="ENSDCDT00010015210.1">
    <property type="protein sequence ID" value="ENSDCDP00010014433.1"/>
    <property type="gene ID" value="ENSDCDG00010006612.1"/>
</dbReference>
<evidence type="ECO:0000313" key="1">
    <source>
        <dbReference type="Ensembl" id="ENSDCDP00010014433.1"/>
    </source>
</evidence>
<dbReference type="GO" id="GO:0051301">
    <property type="term" value="P:cell division"/>
    <property type="evidence" value="ECO:0007669"/>
    <property type="project" value="InterPro"/>
</dbReference>
<sequence>MEASMEFAVQEMRKTLHDVPGANLDIFQTSVESLHEEWGSLAQIIKNECQKSNTTSDPAVQKAIKITKNAMSSLQAESSSWESLLNKHRCKSEELEKRVEQARKHGVPLDPKYLAHSTQREFIQNKPDYHSILCRQQKVLQTMELVMDTKCKIVRDLLSFQEQYELLVKEVSTRLASNAGFDDLPDSPVRKLLKGPRSSNTS</sequence>
<keyword evidence="2" id="KW-1185">Reference proteome</keyword>
<gene>
    <name evidence="1" type="primary">dsn1</name>
</gene>
<dbReference type="GO" id="GO:0000444">
    <property type="term" value="C:MIS12/MIND type complex"/>
    <property type="evidence" value="ECO:0007669"/>
    <property type="project" value="InterPro"/>
</dbReference>
<protein>
    <submittedName>
        <fullName evidence="1">DSN1 component of MIS12 kinetochore complex</fullName>
    </submittedName>
</protein>
<dbReference type="InterPro" id="IPR013218">
    <property type="entry name" value="Dsn1/Mis13"/>
</dbReference>
<dbReference type="PANTHER" id="PTHR14778">
    <property type="entry name" value="KINETOCHORE-ASSOCIATED PROTEIN DSN1 HOMOLOG"/>
    <property type="match status" value="1"/>
</dbReference>
<reference evidence="1" key="2">
    <citation type="submission" date="2025-08" db="UniProtKB">
        <authorList>
            <consortium name="Ensembl"/>
        </authorList>
    </citation>
    <scope>IDENTIFICATION</scope>
</reference>
<evidence type="ECO:0000313" key="2">
    <source>
        <dbReference type="Proteomes" id="UP000694580"/>
    </source>
</evidence>
<reference evidence="1 2" key="1">
    <citation type="submission" date="2020-06" db="EMBL/GenBank/DDBJ databases">
        <authorList>
            <consortium name="Wellcome Sanger Institute Data Sharing"/>
        </authorList>
    </citation>
    <scope>NUCLEOTIDE SEQUENCE [LARGE SCALE GENOMIC DNA]</scope>
</reference>
<dbReference type="GeneTree" id="ENSGT00390000011347"/>
<accession>A0AAY4B0A3</accession>
<reference evidence="1" key="3">
    <citation type="submission" date="2025-09" db="UniProtKB">
        <authorList>
            <consortium name="Ensembl"/>
        </authorList>
    </citation>
    <scope>IDENTIFICATION</scope>
</reference>
<organism evidence="1 2">
    <name type="scientific">Denticeps clupeoides</name>
    <name type="common">denticle herring</name>
    <dbReference type="NCBI Taxonomy" id="299321"/>
    <lineage>
        <taxon>Eukaryota</taxon>
        <taxon>Metazoa</taxon>
        <taxon>Chordata</taxon>
        <taxon>Craniata</taxon>
        <taxon>Vertebrata</taxon>
        <taxon>Euteleostomi</taxon>
        <taxon>Actinopterygii</taxon>
        <taxon>Neopterygii</taxon>
        <taxon>Teleostei</taxon>
        <taxon>Clupei</taxon>
        <taxon>Clupeiformes</taxon>
        <taxon>Denticipitoidei</taxon>
        <taxon>Denticipitidae</taxon>
        <taxon>Denticeps</taxon>
    </lineage>
</organism>
<dbReference type="Proteomes" id="UP000694580">
    <property type="component" value="Chromosome 7"/>
</dbReference>
<dbReference type="PANTHER" id="PTHR14778:SF2">
    <property type="entry name" value="KINETOCHORE-ASSOCIATED PROTEIN DSN1 HOMOLOG"/>
    <property type="match status" value="1"/>
</dbReference>
<dbReference type="GO" id="GO:0007059">
    <property type="term" value="P:chromosome segregation"/>
    <property type="evidence" value="ECO:0007669"/>
    <property type="project" value="InterPro"/>
</dbReference>
<name>A0AAY4B0A3_9TELE</name>